<dbReference type="Pfam" id="PF12906">
    <property type="entry name" value="RINGv"/>
    <property type="match status" value="1"/>
</dbReference>
<dbReference type="GO" id="GO:0008270">
    <property type="term" value="F:zinc ion binding"/>
    <property type="evidence" value="ECO:0007669"/>
    <property type="project" value="UniProtKB-KW"/>
</dbReference>
<dbReference type="InterPro" id="IPR003774">
    <property type="entry name" value="AlgH-like"/>
</dbReference>
<reference evidence="8 9" key="1">
    <citation type="journal article" date="2024" name="Science">
        <title>Giant polyketide synthase enzymes in the biosynthesis of giant marine polyether toxins.</title>
        <authorList>
            <person name="Fallon T.R."/>
            <person name="Shende V.V."/>
            <person name="Wierzbicki I.H."/>
            <person name="Pendleton A.L."/>
            <person name="Watervoot N.F."/>
            <person name="Auber R.P."/>
            <person name="Gonzalez D.J."/>
            <person name="Wisecaver J.H."/>
            <person name="Moore B.S."/>
        </authorList>
    </citation>
    <scope>NUCLEOTIDE SEQUENCE [LARGE SCALE GENOMIC DNA]</scope>
    <source>
        <strain evidence="8 9">12B1</strain>
    </source>
</reference>
<dbReference type="InterPro" id="IPR001841">
    <property type="entry name" value="Znf_RING"/>
</dbReference>
<dbReference type="Gene3D" id="3.30.40.10">
    <property type="entry name" value="Zinc/RING finger domain, C3HC4 (zinc finger)"/>
    <property type="match status" value="1"/>
</dbReference>
<evidence type="ECO:0000256" key="4">
    <source>
        <dbReference type="PROSITE-ProRule" id="PRU00175"/>
    </source>
</evidence>
<keyword evidence="5" id="KW-1133">Transmembrane helix</keyword>
<feature type="domain" description="RING-CH-type" evidence="7">
    <location>
        <begin position="1"/>
        <end position="58"/>
    </location>
</feature>
<feature type="transmembrane region" description="Helical" evidence="5">
    <location>
        <begin position="108"/>
        <end position="129"/>
    </location>
</feature>
<keyword evidence="2 4" id="KW-0863">Zinc-finger</keyword>
<evidence type="ECO:0000256" key="2">
    <source>
        <dbReference type="ARBA" id="ARBA00022771"/>
    </source>
</evidence>
<dbReference type="EMBL" id="JBGBPQ010000004">
    <property type="protein sequence ID" value="KAL1525616.1"/>
    <property type="molecule type" value="Genomic_DNA"/>
</dbReference>
<keyword evidence="9" id="KW-1185">Reference proteome</keyword>
<comment type="caution">
    <text evidence="8">The sequence shown here is derived from an EMBL/GenBank/DDBJ whole genome shotgun (WGS) entry which is preliminary data.</text>
</comment>
<dbReference type="InterPro" id="IPR013083">
    <property type="entry name" value="Znf_RING/FYVE/PHD"/>
</dbReference>
<feature type="domain" description="RING-type" evidence="6">
    <location>
        <begin position="4"/>
        <end position="52"/>
    </location>
</feature>
<dbReference type="Pfam" id="PF02622">
    <property type="entry name" value="DUF179"/>
    <property type="match status" value="1"/>
</dbReference>
<dbReference type="SUPFAM" id="SSF57850">
    <property type="entry name" value="RING/U-box"/>
    <property type="match status" value="1"/>
</dbReference>
<proteinExistence type="predicted"/>
<accession>A0AB34JY41</accession>
<dbReference type="PROSITE" id="PS51292">
    <property type="entry name" value="ZF_RING_CH"/>
    <property type="match status" value="1"/>
</dbReference>
<dbReference type="Proteomes" id="UP001515480">
    <property type="component" value="Unassembled WGS sequence"/>
</dbReference>
<organism evidence="8 9">
    <name type="scientific">Prymnesium parvum</name>
    <name type="common">Toxic golden alga</name>
    <dbReference type="NCBI Taxonomy" id="97485"/>
    <lineage>
        <taxon>Eukaryota</taxon>
        <taxon>Haptista</taxon>
        <taxon>Haptophyta</taxon>
        <taxon>Prymnesiophyceae</taxon>
        <taxon>Prymnesiales</taxon>
        <taxon>Prymnesiaceae</taxon>
        <taxon>Prymnesium</taxon>
    </lineage>
</organism>
<gene>
    <name evidence="8" type="ORF">AB1Y20_020469</name>
</gene>
<evidence type="ECO:0000256" key="3">
    <source>
        <dbReference type="ARBA" id="ARBA00022833"/>
    </source>
</evidence>
<evidence type="ECO:0000313" key="8">
    <source>
        <dbReference type="EMBL" id="KAL1525616.1"/>
    </source>
</evidence>
<dbReference type="CDD" id="cd16495">
    <property type="entry name" value="RING_CH-C4HC3_MARCH"/>
    <property type="match status" value="1"/>
</dbReference>
<dbReference type="GO" id="GO:0005829">
    <property type="term" value="C:cytosol"/>
    <property type="evidence" value="ECO:0007669"/>
    <property type="project" value="TreeGrafter"/>
</dbReference>
<feature type="transmembrane region" description="Helical" evidence="5">
    <location>
        <begin position="82"/>
        <end position="101"/>
    </location>
</feature>
<name>A0AB34JY41_PRYPA</name>
<dbReference type="InterPro" id="IPR011016">
    <property type="entry name" value="Znf_RING-CH"/>
</dbReference>
<keyword evidence="3" id="KW-0862">Zinc</keyword>
<keyword evidence="5" id="KW-0812">Transmembrane</keyword>
<dbReference type="SMART" id="SM00744">
    <property type="entry name" value="RINGv"/>
    <property type="match status" value="1"/>
</dbReference>
<dbReference type="AlphaFoldDB" id="A0AB34JY41"/>
<sequence length="340" mass="37941">MAVCRFCMEEAEAEELIAPCQCIGTQKYVHAACLHRWQAISLRNRLKCPVCQHSYRDEFIISAYAGARQSIPRSRLDRVTTWLVHNFLWTTGVGLLGGAVWQRQNYLLIAMVLAVILVWSVFRFLPFWWAVVVDETGTPSWQLIRYGQPLEGLGVGTLLVATHQIDAGIFRRSVLVITEHDQHTGSLGYILNSPFDVNSDSEIVQLSQHALQLPVHAAITHGRGGPVAMGEWIAFHSFADVSGARPLGHGHFVGGELTDIRRFALEHIEHPQLPANEHPGAQLQLQVVHGYAAWAAGQLEGEIRAGAWVWRAGAAHDFILDSDHATMWSRAFQVCLPRRD</sequence>
<dbReference type="PANTHER" id="PTHR30327">
    <property type="entry name" value="UNCHARACTERIZED PROTEIN YQGE"/>
    <property type="match status" value="1"/>
</dbReference>
<dbReference type="PROSITE" id="PS50089">
    <property type="entry name" value="ZF_RING_2"/>
    <property type="match status" value="1"/>
</dbReference>
<keyword evidence="1" id="KW-0479">Metal-binding</keyword>
<evidence type="ECO:0000256" key="1">
    <source>
        <dbReference type="ARBA" id="ARBA00022723"/>
    </source>
</evidence>
<dbReference type="SUPFAM" id="SSF143456">
    <property type="entry name" value="VC0467-like"/>
    <property type="match status" value="1"/>
</dbReference>
<evidence type="ECO:0000313" key="9">
    <source>
        <dbReference type="Proteomes" id="UP001515480"/>
    </source>
</evidence>
<evidence type="ECO:0000259" key="6">
    <source>
        <dbReference type="PROSITE" id="PS50089"/>
    </source>
</evidence>
<dbReference type="Gene3D" id="3.40.1740.10">
    <property type="entry name" value="VC0467-like"/>
    <property type="match status" value="1"/>
</dbReference>
<dbReference type="PANTHER" id="PTHR30327:SF1">
    <property type="entry name" value="UPF0301 PROTEIN YQGE"/>
    <property type="match status" value="1"/>
</dbReference>
<evidence type="ECO:0008006" key="10">
    <source>
        <dbReference type="Google" id="ProtNLM"/>
    </source>
</evidence>
<keyword evidence="5" id="KW-0472">Membrane</keyword>
<evidence type="ECO:0000256" key="5">
    <source>
        <dbReference type="SAM" id="Phobius"/>
    </source>
</evidence>
<evidence type="ECO:0000259" key="7">
    <source>
        <dbReference type="PROSITE" id="PS51292"/>
    </source>
</evidence>
<protein>
    <recommendedName>
        <fullName evidence="10">RING-CH-type domain-containing protein</fullName>
    </recommendedName>
</protein>